<evidence type="ECO:0000256" key="1">
    <source>
        <dbReference type="ARBA" id="ARBA00007626"/>
    </source>
</evidence>
<keyword evidence="5" id="KW-1185">Reference proteome</keyword>
<dbReference type="Pfam" id="PF01535">
    <property type="entry name" value="PPR"/>
    <property type="match status" value="4"/>
</dbReference>
<feature type="repeat" description="PPR" evidence="3">
    <location>
        <begin position="477"/>
        <end position="511"/>
    </location>
</feature>
<comment type="similarity">
    <text evidence="1">Belongs to the PPR family. P subfamily.</text>
</comment>
<feature type="repeat" description="PPR" evidence="3">
    <location>
        <begin position="442"/>
        <end position="476"/>
    </location>
</feature>
<dbReference type="NCBIfam" id="TIGR00756">
    <property type="entry name" value="PPR"/>
    <property type="match status" value="5"/>
</dbReference>
<feature type="repeat" description="PPR" evidence="3">
    <location>
        <begin position="130"/>
        <end position="164"/>
    </location>
</feature>
<accession>A0AAD3SX49</accession>
<dbReference type="InterPro" id="IPR011990">
    <property type="entry name" value="TPR-like_helical_dom_sf"/>
</dbReference>
<dbReference type="GO" id="GO:0007005">
    <property type="term" value="P:mitochondrion organization"/>
    <property type="evidence" value="ECO:0007669"/>
    <property type="project" value="TreeGrafter"/>
</dbReference>
<evidence type="ECO:0000313" key="5">
    <source>
        <dbReference type="Proteomes" id="UP001279734"/>
    </source>
</evidence>
<dbReference type="PANTHER" id="PTHR47934:SF28">
    <property type="entry name" value="OS04G0488500 PROTEIN"/>
    <property type="match status" value="1"/>
</dbReference>
<dbReference type="PROSITE" id="PS51375">
    <property type="entry name" value="PPR"/>
    <property type="match status" value="6"/>
</dbReference>
<dbReference type="PANTHER" id="PTHR47934">
    <property type="entry name" value="PENTATRICOPEPTIDE REPEAT-CONTAINING PROTEIN PET309, MITOCHONDRIAL"/>
    <property type="match status" value="1"/>
</dbReference>
<name>A0AAD3SX49_NEPGR</name>
<evidence type="ECO:0000256" key="2">
    <source>
        <dbReference type="ARBA" id="ARBA00022737"/>
    </source>
</evidence>
<dbReference type="AlphaFoldDB" id="A0AAD3SX49"/>
<evidence type="ECO:0008006" key="6">
    <source>
        <dbReference type="Google" id="ProtNLM"/>
    </source>
</evidence>
<gene>
    <name evidence="4" type="ORF">Nepgr_021301</name>
</gene>
<proteinExistence type="inferred from homology"/>
<protein>
    <recommendedName>
        <fullName evidence="6">Pentatricopeptide repeat-containing protein</fullName>
    </recommendedName>
</protein>
<dbReference type="GO" id="GO:0003729">
    <property type="term" value="F:mRNA binding"/>
    <property type="evidence" value="ECO:0007669"/>
    <property type="project" value="TreeGrafter"/>
</dbReference>
<dbReference type="InterPro" id="IPR051114">
    <property type="entry name" value="Mito_RNA_Proc_CCM1"/>
</dbReference>
<dbReference type="Gene3D" id="1.25.40.10">
    <property type="entry name" value="Tetratricopeptide repeat domain"/>
    <property type="match status" value="4"/>
</dbReference>
<keyword evidence="2" id="KW-0677">Repeat</keyword>
<feature type="repeat" description="PPR" evidence="3">
    <location>
        <begin position="230"/>
        <end position="264"/>
    </location>
</feature>
<dbReference type="GO" id="GO:0005739">
    <property type="term" value="C:mitochondrion"/>
    <property type="evidence" value="ECO:0007669"/>
    <property type="project" value="TreeGrafter"/>
</dbReference>
<dbReference type="GO" id="GO:0006396">
    <property type="term" value="P:RNA processing"/>
    <property type="evidence" value="ECO:0007669"/>
    <property type="project" value="TreeGrafter"/>
</dbReference>
<dbReference type="Pfam" id="PF13041">
    <property type="entry name" value="PPR_2"/>
    <property type="match status" value="2"/>
</dbReference>
<organism evidence="4 5">
    <name type="scientific">Nepenthes gracilis</name>
    <name type="common">Slender pitcher plant</name>
    <dbReference type="NCBI Taxonomy" id="150966"/>
    <lineage>
        <taxon>Eukaryota</taxon>
        <taxon>Viridiplantae</taxon>
        <taxon>Streptophyta</taxon>
        <taxon>Embryophyta</taxon>
        <taxon>Tracheophyta</taxon>
        <taxon>Spermatophyta</taxon>
        <taxon>Magnoliopsida</taxon>
        <taxon>eudicotyledons</taxon>
        <taxon>Gunneridae</taxon>
        <taxon>Pentapetalae</taxon>
        <taxon>Caryophyllales</taxon>
        <taxon>Nepenthaceae</taxon>
        <taxon>Nepenthes</taxon>
    </lineage>
</organism>
<dbReference type="EMBL" id="BSYO01000020">
    <property type="protein sequence ID" value="GMH19460.1"/>
    <property type="molecule type" value="Genomic_DNA"/>
</dbReference>
<dbReference type="InterPro" id="IPR002885">
    <property type="entry name" value="PPR_rpt"/>
</dbReference>
<reference evidence="4" key="1">
    <citation type="submission" date="2023-05" db="EMBL/GenBank/DDBJ databases">
        <title>Nepenthes gracilis genome sequencing.</title>
        <authorList>
            <person name="Fukushima K."/>
        </authorList>
    </citation>
    <scope>NUCLEOTIDE SEQUENCE</scope>
    <source>
        <strain evidence="4">SING2019-196</strain>
    </source>
</reference>
<evidence type="ECO:0000256" key="3">
    <source>
        <dbReference type="PROSITE-ProRule" id="PRU00708"/>
    </source>
</evidence>
<dbReference type="Proteomes" id="UP001279734">
    <property type="component" value="Unassembled WGS sequence"/>
</dbReference>
<evidence type="ECO:0000313" key="4">
    <source>
        <dbReference type="EMBL" id="GMH19460.1"/>
    </source>
</evidence>
<feature type="repeat" description="PPR" evidence="3">
    <location>
        <begin position="514"/>
        <end position="545"/>
    </location>
</feature>
<sequence length="558" mass="63575">MKAASLTWRTQLQKFQLVSQISTVLLQRKDWASLLSTFNLRSELTTPLFLQVLNKIQPNPEISLNFFNWAKSNLGFQPDLKTHCKIIQISIRSGRTARIVKPLLDSLIQVHPPTQILDSMTQASKCTEFQPLIFSSLIECYAEKGLYFESLEIYKNVIFHGFVPYVRCCNSLLDVLALVGEFRLAWCFICSMIRNGVSFGSNTWSIIALILCKNEKLETVLQLLNSGVYNSVMFNLVIDSYSKQGNFEAAFVQLNLMHDLNLEPGFSTYSSILDGACKFRNVNVVETIMQSVIEQKLMSLSLPSDYDILIKKFCDLGKTYAAEMMFRRAEDEGFGLNDSTIGCLLRSYSREGRVKEALCVYDIILQKGFVVGDSSYREFAGILSQQNPSEESNKILIDLINRGASPSPMELSKLMKSQSKEGKWQEMEVLLNLILDKGIMTDYSSCRLLIKHYCSCGKIDSAMFLHRRLEKSGSIFDVTTYNQLLRGLFAEKRIEEAVEMFDYMRKKSVISCASFLVMISGLCHEKEMRKVMKLHDEMLKMGLKPSAKTYKNLISVFR</sequence>
<feature type="repeat" description="PPR" evidence="3">
    <location>
        <begin position="337"/>
        <end position="371"/>
    </location>
</feature>
<comment type="caution">
    <text evidence="4">The sequence shown here is derived from an EMBL/GenBank/DDBJ whole genome shotgun (WGS) entry which is preliminary data.</text>
</comment>